<feature type="transmembrane region" description="Helical" evidence="1">
    <location>
        <begin position="39"/>
        <end position="59"/>
    </location>
</feature>
<keyword evidence="1" id="KW-0472">Membrane</keyword>
<evidence type="ECO:0000313" key="2">
    <source>
        <dbReference type="EMBL" id="RHW39351.1"/>
    </source>
</evidence>
<sequence>MKEKEFDMTDEPRETIDAKKLPKLDGETRFIIRSEFRTGLTLTIIYFLFVFSVPAMNWFKPDWAFAKVFGGISTSWFLTSIVAMVMAFIIAYVHTKLYERWEKKVQTITSSRK</sequence>
<evidence type="ECO:0000256" key="1">
    <source>
        <dbReference type="SAM" id="Phobius"/>
    </source>
</evidence>
<reference evidence="2 3" key="1">
    <citation type="submission" date="2018-08" db="EMBL/GenBank/DDBJ databases">
        <title>Lysinibacillus sp. YLB-03 draft genome sequence.</title>
        <authorList>
            <person name="Yu L."/>
        </authorList>
    </citation>
    <scope>NUCLEOTIDE SEQUENCE [LARGE SCALE GENOMIC DNA]</scope>
    <source>
        <strain evidence="2 3">YLB-03</strain>
    </source>
</reference>
<accession>A0A396SSC6</accession>
<keyword evidence="3" id="KW-1185">Reference proteome</keyword>
<proteinExistence type="predicted"/>
<evidence type="ECO:0000313" key="3">
    <source>
        <dbReference type="Proteomes" id="UP000265692"/>
    </source>
</evidence>
<protein>
    <recommendedName>
        <fullName evidence="4">DUF485 domain-containing protein</fullName>
    </recommendedName>
</protein>
<dbReference type="Proteomes" id="UP000265692">
    <property type="component" value="Unassembled WGS sequence"/>
</dbReference>
<dbReference type="OrthoDB" id="2736869at2"/>
<feature type="transmembrane region" description="Helical" evidence="1">
    <location>
        <begin position="71"/>
        <end position="93"/>
    </location>
</feature>
<dbReference type="AlphaFoldDB" id="A0A396SSC6"/>
<comment type="caution">
    <text evidence="2">The sequence shown here is derived from an EMBL/GenBank/DDBJ whole genome shotgun (WGS) entry which is preliminary data.</text>
</comment>
<evidence type="ECO:0008006" key="4">
    <source>
        <dbReference type="Google" id="ProtNLM"/>
    </source>
</evidence>
<organism evidence="2 3">
    <name type="scientific">Ureibacillus yapensis</name>
    <dbReference type="NCBI Taxonomy" id="2304605"/>
    <lineage>
        <taxon>Bacteria</taxon>
        <taxon>Bacillati</taxon>
        <taxon>Bacillota</taxon>
        <taxon>Bacilli</taxon>
        <taxon>Bacillales</taxon>
        <taxon>Caryophanaceae</taxon>
        <taxon>Ureibacillus</taxon>
    </lineage>
</organism>
<keyword evidence="1" id="KW-0812">Transmembrane</keyword>
<dbReference type="RefSeq" id="WP_118874363.1">
    <property type="nucleotide sequence ID" value="NZ_QWEI01000001.1"/>
</dbReference>
<dbReference type="EMBL" id="QWEI01000001">
    <property type="protein sequence ID" value="RHW39351.1"/>
    <property type="molecule type" value="Genomic_DNA"/>
</dbReference>
<keyword evidence="1" id="KW-1133">Transmembrane helix</keyword>
<gene>
    <name evidence="2" type="ORF">D1B33_00445</name>
</gene>
<name>A0A396SSC6_9BACL</name>